<evidence type="ECO:0000256" key="1">
    <source>
        <dbReference type="ARBA" id="ARBA00022679"/>
    </source>
</evidence>
<evidence type="ECO:0000256" key="2">
    <source>
        <dbReference type="SAM" id="Phobius"/>
    </source>
</evidence>
<accession>A0A815F912</accession>
<reference evidence="3" key="1">
    <citation type="submission" date="2021-02" db="EMBL/GenBank/DDBJ databases">
        <authorList>
            <person name="Nowell W R."/>
        </authorList>
    </citation>
    <scope>NUCLEOTIDE SEQUENCE</scope>
</reference>
<keyword evidence="2" id="KW-1133">Transmembrane helix</keyword>
<name>A0A815F912_9BILA</name>
<dbReference type="PANTHER" id="PTHR48049">
    <property type="entry name" value="GLYCOSYLTRANSFERASE"/>
    <property type="match status" value="1"/>
</dbReference>
<dbReference type="PROSITE" id="PS00375">
    <property type="entry name" value="UDPGT"/>
    <property type="match status" value="1"/>
</dbReference>
<dbReference type="SUPFAM" id="SSF53756">
    <property type="entry name" value="UDP-Glycosyltransferase/glycogen phosphorylase"/>
    <property type="match status" value="1"/>
</dbReference>
<dbReference type="InterPro" id="IPR002213">
    <property type="entry name" value="UDP_glucos_trans"/>
</dbReference>
<feature type="transmembrane region" description="Helical" evidence="2">
    <location>
        <begin position="517"/>
        <end position="538"/>
    </location>
</feature>
<dbReference type="OrthoDB" id="5835829at2759"/>
<dbReference type="Pfam" id="PF00201">
    <property type="entry name" value="UDPGT"/>
    <property type="match status" value="1"/>
</dbReference>
<gene>
    <name evidence="3" type="ORF">RFH988_LOCUS30804</name>
</gene>
<dbReference type="CDD" id="cd03784">
    <property type="entry name" value="GT1_Gtf-like"/>
    <property type="match status" value="1"/>
</dbReference>
<protein>
    <recommendedName>
        <fullName evidence="5">Glucuronosyltransferase</fullName>
    </recommendedName>
</protein>
<evidence type="ECO:0008006" key="5">
    <source>
        <dbReference type="Google" id="ProtNLM"/>
    </source>
</evidence>
<dbReference type="Proteomes" id="UP000663882">
    <property type="component" value="Unassembled WGS sequence"/>
</dbReference>
<dbReference type="GO" id="GO:0035251">
    <property type="term" value="F:UDP-glucosyltransferase activity"/>
    <property type="evidence" value="ECO:0007669"/>
    <property type="project" value="InterPro"/>
</dbReference>
<evidence type="ECO:0000313" key="4">
    <source>
        <dbReference type="Proteomes" id="UP000663882"/>
    </source>
</evidence>
<dbReference type="InterPro" id="IPR035595">
    <property type="entry name" value="UDP_glycos_trans_CS"/>
</dbReference>
<keyword evidence="1" id="KW-0808">Transferase</keyword>
<comment type="caution">
    <text evidence="3">The sequence shown here is derived from an EMBL/GenBank/DDBJ whole genome shotgun (WGS) entry which is preliminary data.</text>
</comment>
<organism evidence="3 4">
    <name type="scientific">Rotaria sordida</name>
    <dbReference type="NCBI Taxonomy" id="392033"/>
    <lineage>
        <taxon>Eukaryota</taxon>
        <taxon>Metazoa</taxon>
        <taxon>Spiralia</taxon>
        <taxon>Gnathifera</taxon>
        <taxon>Rotifera</taxon>
        <taxon>Eurotatoria</taxon>
        <taxon>Bdelloidea</taxon>
        <taxon>Philodinida</taxon>
        <taxon>Philodinidae</taxon>
        <taxon>Rotaria</taxon>
    </lineage>
</organism>
<proteinExistence type="predicted"/>
<dbReference type="Gene3D" id="3.40.50.2000">
    <property type="entry name" value="Glycogen Phosphorylase B"/>
    <property type="match status" value="2"/>
</dbReference>
<keyword evidence="2" id="KW-0472">Membrane</keyword>
<dbReference type="InterPro" id="IPR050481">
    <property type="entry name" value="UDP-glycosyltransf_plant"/>
</dbReference>
<dbReference type="AlphaFoldDB" id="A0A815F912"/>
<evidence type="ECO:0000313" key="3">
    <source>
        <dbReference type="EMBL" id="CAF1321845.1"/>
    </source>
</evidence>
<keyword evidence="2" id="KW-0812">Transmembrane</keyword>
<dbReference type="EMBL" id="CAJNOO010003165">
    <property type="protein sequence ID" value="CAF1321845.1"/>
    <property type="molecule type" value="Genomic_DNA"/>
</dbReference>
<dbReference type="PANTHER" id="PTHR48049:SF132">
    <property type="entry name" value="GLYCOSYLTRANSFERASE"/>
    <property type="match status" value="1"/>
</dbReference>
<sequence length="809" mass="94004">MISDRILFLWLLTFISGSLGFNVLMISVGAAGNVIPMFELAKAMKYHNITFITQQYAQSYIDFKSYKNLSSFHLIYTNDSSDAFITEKTREQEVIAYFANHSIFDGFSYMVPRLGDSMNSLLNKTVHILMLERFDVIITTATVIGINILCKETNTPCVIQSAESFFNMFDINLPNSYSLLSTKQITEFKYRMYNIAFTLRLIMTIYKTLIQLFYTIVQSFPRISGPFYESFTLRNLLSKKSKCLHLISVSPTFYPPSYSHHYTKYLGPYIDESSIDDIDNDLTRWIKSKPNKSIIYVALGSTGILNFDRMKNLIHGLTEFILQTDVASILFAFRNANYDMYQNVVNKMKNDEYRRVLFDNQRVQIETQFVQQKWILKQNSVNLFISHCGMGSSLEGLYFQKPILCLPLHTDQFMNAITIDHSRVGQSLFTPPSLLQSLKNPHDFHDYTFSATSVTMKLSMMWRNMTYEKAIEIISLEMKHVGGVRQAVKEIEFFVNLNGDLDRYAPFKSTLSFYQQYMFDVLIIYIVLPVTIIIYLFVSNLIQRSQNFYLNKYIRYFLFQLFIEIPPNSTSRNSRIMKQFQISLMNIVYLLLEKQKYQQNEINLTKFLNKSSNVEFDLIQFSSNFYDLLTTIDIINALVDKTKQIPFLIKSNLAFEDKVKFTQDEIEHLNNHFDTIADQQLIRFMNNHPLIDTSIIELINSLPSESAPNLIYYKIYPSLVHIPAICIKTRAKLIYLFNLFIKNLISISDFNLLAGQTIEVEATTGIPTVNFDTVTASDSKSSTYTMFNQAYEQLHENAHLIFRMQSDRL</sequence>